<dbReference type="GO" id="GO:0016413">
    <property type="term" value="F:O-acetyltransferase activity"/>
    <property type="evidence" value="ECO:0007669"/>
    <property type="project" value="InterPro"/>
</dbReference>
<dbReference type="GO" id="GO:0016020">
    <property type="term" value="C:membrane"/>
    <property type="evidence" value="ECO:0007669"/>
    <property type="project" value="UniProtKB-SubCell"/>
</dbReference>
<keyword evidence="5" id="KW-1185">Reference proteome</keyword>
<dbReference type="PANTHER" id="PTHR32285:SF11">
    <property type="entry name" value="PROTEIN TRICHOME BIREFRINGENCE-LIKE 34"/>
    <property type="match status" value="1"/>
</dbReference>
<comment type="caution">
    <text evidence="4">The sequence shown here is derived from an EMBL/GenBank/DDBJ whole genome shotgun (WGS) entry which is preliminary data.</text>
</comment>
<keyword evidence="2" id="KW-0472">Membrane</keyword>
<gene>
    <name evidence="4" type="primary">TBL34_0</name>
    <name evidence="4" type="ORF">CFP56_024704</name>
</gene>
<accession>A0AAW0K789</accession>
<feature type="domain" description="Trichome birefringence-like C-terminal" evidence="3">
    <location>
        <begin position="80"/>
        <end position="136"/>
    </location>
</feature>
<feature type="transmembrane region" description="Helical" evidence="2">
    <location>
        <begin position="21"/>
        <end position="38"/>
    </location>
</feature>
<comment type="similarity">
    <text evidence="1">Belongs to the PC-esterase family. TBL subfamily.</text>
</comment>
<dbReference type="AlphaFoldDB" id="A0AAW0K789"/>
<name>A0AAW0K789_QUESU</name>
<dbReference type="Proteomes" id="UP000237347">
    <property type="component" value="Unassembled WGS sequence"/>
</dbReference>
<evidence type="ECO:0000313" key="5">
    <source>
        <dbReference type="Proteomes" id="UP000237347"/>
    </source>
</evidence>
<organism evidence="4 5">
    <name type="scientific">Quercus suber</name>
    <name type="common">Cork oak</name>
    <dbReference type="NCBI Taxonomy" id="58331"/>
    <lineage>
        <taxon>Eukaryota</taxon>
        <taxon>Viridiplantae</taxon>
        <taxon>Streptophyta</taxon>
        <taxon>Embryophyta</taxon>
        <taxon>Tracheophyta</taxon>
        <taxon>Spermatophyta</taxon>
        <taxon>Magnoliopsida</taxon>
        <taxon>eudicotyledons</taxon>
        <taxon>Gunneridae</taxon>
        <taxon>Pentapetalae</taxon>
        <taxon>rosids</taxon>
        <taxon>fabids</taxon>
        <taxon>Fagales</taxon>
        <taxon>Fagaceae</taxon>
        <taxon>Quercus</taxon>
    </lineage>
</organism>
<dbReference type="EMBL" id="PKMF04000387">
    <property type="protein sequence ID" value="KAK7834359.1"/>
    <property type="molecule type" value="Genomic_DNA"/>
</dbReference>
<dbReference type="InterPro" id="IPR029962">
    <property type="entry name" value="TBL"/>
</dbReference>
<dbReference type="GO" id="GO:0005794">
    <property type="term" value="C:Golgi apparatus"/>
    <property type="evidence" value="ECO:0007669"/>
    <property type="project" value="TreeGrafter"/>
</dbReference>
<keyword evidence="2" id="KW-0812">Transmembrane</keyword>
<evidence type="ECO:0000313" key="4">
    <source>
        <dbReference type="EMBL" id="KAK7834359.1"/>
    </source>
</evidence>
<evidence type="ECO:0000256" key="2">
    <source>
        <dbReference type="SAM" id="Phobius"/>
    </source>
</evidence>
<reference evidence="4 5" key="1">
    <citation type="journal article" date="2018" name="Sci. Data">
        <title>The draft genome sequence of cork oak.</title>
        <authorList>
            <person name="Ramos A.M."/>
            <person name="Usie A."/>
            <person name="Barbosa P."/>
            <person name="Barros P.M."/>
            <person name="Capote T."/>
            <person name="Chaves I."/>
            <person name="Simoes F."/>
            <person name="Abreu I."/>
            <person name="Carrasquinho I."/>
            <person name="Faro C."/>
            <person name="Guimaraes J.B."/>
            <person name="Mendonca D."/>
            <person name="Nobrega F."/>
            <person name="Rodrigues L."/>
            <person name="Saibo N.J.M."/>
            <person name="Varela M.C."/>
            <person name="Egas C."/>
            <person name="Matos J."/>
            <person name="Miguel C.M."/>
            <person name="Oliveira M.M."/>
            <person name="Ricardo C.P."/>
            <person name="Goncalves S."/>
        </authorList>
    </citation>
    <scope>NUCLEOTIDE SEQUENCE [LARGE SCALE GENOMIC DNA]</scope>
    <source>
        <strain evidence="5">cv. HL8</strain>
    </source>
</reference>
<sequence length="148" mass="16887">MAKKHQIVLGIWGIRSSFRSLIALLVTILIITAVYLSQDSKWVFDNQSYPLYKEKECTYMSDQLACEKFGRKDLSYQNWRFNATALLERLRNKRLIFVGDSLNRGQWVSMVCLADSAVPPTLKSMHTNGSLSTFKATVIVNFTREANG</sequence>
<keyword evidence="2" id="KW-1133">Transmembrane helix</keyword>
<dbReference type="InterPro" id="IPR026057">
    <property type="entry name" value="TBL_C"/>
</dbReference>
<evidence type="ECO:0000259" key="3">
    <source>
        <dbReference type="Pfam" id="PF13839"/>
    </source>
</evidence>
<evidence type="ECO:0000256" key="1">
    <source>
        <dbReference type="ARBA" id="ARBA00007727"/>
    </source>
</evidence>
<proteinExistence type="inferred from homology"/>
<protein>
    <submittedName>
        <fullName evidence="4">Protein trichome birefringence-like 34</fullName>
    </submittedName>
</protein>
<dbReference type="Pfam" id="PF13839">
    <property type="entry name" value="PC-Esterase"/>
    <property type="match status" value="1"/>
</dbReference>
<dbReference type="PANTHER" id="PTHR32285">
    <property type="entry name" value="PROTEIN TRICHOME BIREFRINGENCE-LIKE 9-RELATED"/>
    <property type="match status" value="1"/>
</dbReference>